<reference evidence="3 4" key="1">
    <citation type="submission" date="2018-11" db="EMBL/GenBank/DDBJ databases">
        <title>Complete genome sequencing of the Actinobacteria Serinibacter sp. K3-2.</title>
        <authorList>
            <person name="Rakitin A.L."/>
            <person name="Beletsky A.V."/>
            <person name="Mardanov A.V."/>
            <person name="Ravin N.V."/>
            <person name="Gromova A.S."/>
            <person name="Filippova S.N."/>
            <person name="Gal'Chenko V.F."/>
        </authorList>
    </citation>
    <scope>NUCLEOTIDE SEQUENCE [LARGE SCALE GENOMIC DNA]</scope>
    <source>
        <strain evidence="3 4">K3-2</strain>
    </source>
</reference>
<dbReference type="PANTHER" id="PTHR42698:SF1">
    <property type="entry name" value="GTPASE ERA, MITOCHONDRIAL"/>
    <property type="match status" value="1"/>
</dbReference>
<feature type="region of interest" description="Disordered" evidence="1">
    <location>
        <begin position="1"/>
        <end position="24"/>
    </location>
</feature>
<keyword evidence="4" id="KW-1185">Reference proteome</keyword>
<proteinExistence type="predicted"/>
<dbReference type="SMART" id="SM00382">
    <property type="entry name" value="AAA"/>
    <property type="match status" value="1"/>
</dbReference>
<name>A0A4Z1E9C3_9MICO</name>
<evidence type="ECO:0000313" key="3">
    <source>
        <dbReference type="EMBL" id="TGO06031.1"/>
    </source>
</evidence>
<gene>
    <name evidence="3" type="ORF">SERN_0223</name>
</gene>
<accession>A0A4Z1E9C3</accession>
<dbReference type="GO" id="GO:0000028">
    <property type="term" value="P:ribosomal small subunit assembly"/>
    <property type="evidence" value="ECO:0007669"/>
    <property type="project" value="TreeGrafter"/>
</dbReference>
<sequence length="555" mass="57384">MTSTTPSGPDAADARPSRPTGATGPALDVATSLAGHLSEVALPLEVPGVAHARDLRDRVLAQITTHLIPRLREAATPAILVVGGPTGAGKSTLVNTLAGRTVSPAGVLRPTTRRPVLVVNPAEAHLVADHPVRRLADVVAADGVPAGLALLDAPDLDSVDEGNRRLSVELVEAADMWLFVTTAHRYGDALPWEILDVVRRRGVTIAVVLDRVATDVLDEVRRDLLSRLVESGFGSVPLLVVPDAGPVDGPLPAENVREVAQWIGLLATRAGAQGITARTVRGVWSPLRAEVRELLDAVVAQTDAATELTSLATGAAAVAADDLVSQLAEGALADGGPTTRWLVLAGSRGPLEPLAHEVRGFLARRRVPRQAPERASALEVLRAEVDRSFSDVLGRAAATAETAVRDAWTSAPTASQAGSALAADRGSAVAASERAERVRAAWDGWLADVAALVPVAADGGSEAPPLLEATGRGTLLLLAAAGIDGATTAARRVWPAAEADRAIAAARDALAVHARNLVAAEATGFTTPLAQRFDPEAAAALRLRVAELRMLAGEA</sequence>
<dbReference type="Proteomes" id="UP000297318">
    <property type="component" value="Unassembled WGS sequence"/>
</dbReference>
<organism evidence="3 4">
    <name type="scientific">Serinibacter arcticus</name>
    <dbReference type="NCBI Taxonomy" id="1655435"/>
    <lineage>
        <taxon>Bacteria</taxon>
        <taxon>Bacillati</taxon>
        <taxon>Actinomycetota</taxon>
        <taxon>Actinomycetes</taxon>
        <taxon>Micrococcales</taxon>
        <taxon>Beutenbergiaceae</taxon>
        <taxon>Serinibacter</taxon>
    </lineage>
</organism>
<dbReference type="EMBL" id="RHPJ01000001">
    <property type="protein sequence ID" value="TGO06031.1"/>
    <property type="molecule type" value="Genomic_DNA"/>
</dbReference>
<feature type="domain" description="AAA+ ATPase" evidence="2">
    <location>
        <begin position="76"/>
        <end position="223"/>
    </location>
</feature>
<evidence type="ECO:0000256" key="1">
    <source>
        <dbReference type="SAM" id="MobiDB-lite"/>
    </source>
</evidence>
<dbReference type="InterPro" id="IPR003593">
    <property type="entry name" value="AAA+_ATPase"/>
</dbReference>
<dbReference type="SUPFAM" id="SSF52540">
    <property type="entry name" value="P-loop containing nucleoside triphosphate hydrolases"/>
    <property type="match status" value="1"/>
</dbReference>
<comment type="caution">
    <text evidence="3">The sequence shown here is derived from an EMBL/GenBank/DDBJ whole genome shotgun (WGS) entry which is preliminary data.</text>
</comment>
<dbReference type="GO" id="GO:0043024">
    <property type="term" value="F:ribosomal small subunit binding"/>
    <property type="evidence" value="ECO:0007669"/>
    <property type="project" value="TreeGrafter"/>
</dbReference>
<evidence type="ECO:0000313" key="4">
    <source>
        <dbReference type="Proteomes" id="UP000297318"/>
    </source>
</evidence>
<dbReference type="Gene3D" id="3.40.50.300">
    <property type="entry name" value="P-loop containing nucleotide triphosphate hydrolases"/>
    <property type="match status" value="1"/>
</dbReference>
<dbReference type="RefSeq" id="WP_135848300.1">
    <property type="nucleotide sequence ID" value="NZ_RHPJ01000001.1"/>
</dbReference>
<dbReference type="InterPro" id="IPR005662">
    <property type="entry name" value="GTPase_Era-like"/>
</dbReference>
<evidence type="ECO:0000259" key="2">
    <source>
        <dbReference type="SMART" id="SM00382"/>
    </source>
</evidence>
<dbReference type="GO" id="GO:0019843">
    <property type="term" value="F:rRNA binding"/>
    <property type="evidence" value="ECO:0007669"/>
    <property type="project" value="TreeGrafter"/>
</dbReference>
<dbReference type="AlphaFoldDB" id="A0A4Z1E9C3"/>
<dbReference type="InterPro" id="IPR027417">
    <property type="entry name" value="P-loop_NTPase"/>
</dbReference>
<dbReference type="GO" id="GO:0005525">
    <property type="term" value="F:GTP binding"/>
    <property type="evidence" value="ECO:0007669"/>
    <property type="project" value="InterPro"/>
</dbReference>
<dbReference type="PANTHER" id="PTHR42698">
    <property type="entry name" value="GTPASE ERA"/>
    <property type="match status" value="1"/>
</dbReference>
<dbReference type="GO" id="GO:0005829">
    <property type="term" value="C:cytosol"/>
    <property type="evidence" value="ECO:0007669"/>
    <property type="project" value="TreeGrafter"/>
</dbReference>
<protein>
    <submittedName>
        <fullName evidence="3">Putative ABC transporter</fullName>
    </submittedName>
</protein>
<dbReference type="OrthoDB" id="207675at2"/>
<dbReference type="CDD" id="cd00882">
    <property type="entry name" value="Ras_like_GTPase"/>
    <property type="match status" value="1"/>
</dbReference>